<dbReference type="Proteomes" id="UP001055439">
    <property type="component" value="Chromosome 4"/>
</dbReference>
<evidence type="ECO:0000256" key="6">
    <source>
        <dbReference type="RuleBase" id="RU367008"/>
    </source>
</evidence>
<evidence type="ECO:0000256" key="2">
    <source>
        <dbReference type="ARBA" id="ARBA00009825"/>
    </source>
</evidence>
<keyword evidence="3 6" id="KW-0812">Transmembrane</keyword>
<protein>
    <recommendedName>
        <fullName evidence="6">Dolichyl-diphosphooligosaccharide-protein glycosyltransferase subunit OST5</fullName>
    </recommendedName>
</protein>
<evidence type="ECO:0000256" key="5">
    <source>
        <dbReference type="ARBA" id="ARBA00023136"/>
    </source>
</evidence>
<evidence type="ECO:0000256" key="1">
    <source>
        <dbReference type="ARBA" id="ARBA00004141"/>
    </source>
</evidence>
<keyword evidence="8" id="KW-1185">Reference proteome</keyword>
<keyword evidence="5 6" id="KW-0472">Membrane</keyword>
<gene>
    <name evidence="7" type="ORF">MUK42_30672</name>
</gene>
<feature type="transmembrane region" description="Helical" evidence="6">
    <location>
        <begin position="14"/>
        <end position="37"/>
    </location>
</feature>
<dbReference type="AlphaFoldDB" id="A0A9E7FGG5"/>
<accession>A0A9E7FGG5</accession>
<dbReference type="GO" id="GO:0008250">
    <property type="term" value="C:oligosaccharyltransferase complex"/>
    <property type="evidence" value="ECO:0007669"/>
    <property type="project" value="UniProtKB-UniRule"/>
</dbReference>
<sequence>MAPKPVTSPVPVQWYPALSALLLIGGLFFTAFFFILAKEVVIAAVASTFLKTTMGNEPKAIMEMSSHEREMMKKKIMRWPAVTRKLVYLNRIRKRRRRRFVGVDRKRSEITPSSSIGSILSECKKTPLR</sequence>
<comment type="subunit">
    <text evidence="6">Component of the oligosaccharyltransferase (OST) complex.</text>
</comment>
<dbReference type="GO" id="GO:0006487">
    <property type="term" value="P:protein N-linked glycosylation"/>
    <property type="evidence" value="ECO:0007669"/>
    <property type="project" value="UniProtKB-UniRule"/>
</dbReference>
<dbReference type="EMBL" id="CP097506">
    <property type="protein sequence ID" value="URD94702.1"/>
    <property type="molecule type" value="Genomic_DNA"/>
</dbReference>
<dbReference type="OrthoDB" id="18408at2759"/>
<keyword evidence="4 6" id="KW-1133">Transmembrane helix</keyword>
<comment type="subcellular location">
    <subcellularLocation>
        <location evidence="1 6">Membrane</location>
        <topology evidence="1 6">Multi-pass membrane protein</topology>
    </subcellularLocation>
</comment>
<evidence type="ECO:0000256" key="3">
    <source>
        <dbReference type="ARBA" id="ARBA00022692"/>
    </source>
</evidence>
<evidence type="ECO:0000313" key="8">
    <source>
        <dbReference type="Proteomes" id="UP001055439"/>
    </source>
</evidence>
<dbReference type="InterPro" id="IPR007915">
    <property type="entry name" value="TMEM258/Ost5"/>
</dbReference>
<organism evidence="7 8">
    <name type="scientific">Musa troglodytarum</name>
    <name type="common">fe'i banana</name>
    <dbReference type="NCBI Taxonomy" id="320322"/>
    <lineage>
        <taxon>Eukaryota</taxon>
        <taxon>Viridiplantae</taxon>
        <taxon>Streptophyta</taxon>
        <taxon>Embryophyta</taxon>
        <taxon>Tracheophyta</taxon>
        <taxon>Spermatophyta</taxon>
        <taxon>Magnoliopsida</taxon>
        <taxon>Liliopsida</taxon>
        <taxon>Zingiberales</taxon>
        <taxon>Musaceae</taxon>
        <taxon>Musa</taxon>
    </lineage>
</organism>
<name>A0A9E7FGG5_9LILI</name>
<reference evidence="7" key="1">
    <citation type="submission" date="2022-05" db="EMBL/GenBank/DDBJ databases">
        <title>The Musa troglodytarum L. genome provides insights into the mechanism of non-climacteric behaviour and enrichment of carotenoids.</title>
        <authorList>
            <person name="Wang J."/>
        </authorList>
    </citation>
    <scope>NUCLEOTIDE SEQUENCE</scope>
    <source>
        <tissue evidence="7">Leaf</tissue>
    </source>
</reference>
<comment type="function">
    <text evidence="6">Subunit of the oligosaccharyl transferase (OST) complex that catalyzes the initial transfer of a defined glycan (Glc(3)Man(9)GlcNAc(2) in eukaryotes) from the lipid carrier dolichol-pyrophosphate to an asparagine residue within an Asn-X-Ser/Thr consensus motif in nascent polypeptide chains, the first step in protein N-glycosylation. N-glycosylation occurs cotranslationally and the complex associates with the Sec61 complex at the channel-forming translocon complex that mediates protein translocation across the endoplasmic reticulum (ER). All subunits are required for a maximal enzyme activity.</text>
</comment>
<evidence type="ECO:0000256" key="4">
    <source>
        <dbReference type="ARBA" id="ARBA00022989"/>
    </source>
</evidence>
<proteinExistence type="inferred from homology"/>
<comment type="caution">
    <text evidence="6">Lacks conserved residue(s) required for the propagation of feature annotation.</text>
</comment>
<evidence type="ECO:0000313" key="7">
    <source>
        <dbReference type="EMBL" id="URD94702.1"/>
    </source>
</evidence>
<comment type="similarity">
    <text evidence="2 6">Belongs to the OST5 family.</text>
</comment>
<dbReference type="Pfam" id="PF05251">
    <property type="entry name" value="Ost5"/>
    <property type="match status" value="1"/>
</dbReference>